<dbReference type="PROSITE" id="PS50240">
    <property type="entry name" value="TRYPSIN_DOM"/>
    <property type="match status" value="1"/>
</dbReference>
<accession>A0AAV2STI1</accession>
<dbReference type="Pfam" id="PF00089">
    <property type="entry name" value="Trypsin"/>
    <property type="match status" value="1"/>
</dbReference>
<dbReference type="PANTHER" id="PTHR24276">
    <property type="entry name" value="POLYSERASE-RELATED"/>
    <property type="match status" value="1"/>
</dbReference>
<keyword evidence="4" id="KW-1015">Disulfide bond</keyword>
<dbReference type="EMBL" id="CAXKWB010117340">
    <property type="protein sequence ID" value="CAL4236296.1"/>
    <property type="molecule type" value="Genomic_DNA"/>
</dbReference>
<dbReference type="InterPro" id="IPR001254">
    <property type="entry name" value="Trypsin_dom"/>
</dbReference>
<dbReference type="PROSITE" id="PS00135">
    <property type="entry name" value="TRYPSIN_SER"/>
    <property type="match status" value="1"/>
</dbReference>
<organism evidence="6 7">
    <name type="scientific">Meganyctiphanes norvegica</name>
    <name type="common">Northern krill</name>
    <name type="synonym">Thysanopoda norvegica</name>
    <dbReference type="NCBI Taxonomy" id="48144"/>
    <lineage>
        <taxon>Eukaryota</taxon>
        <taxon>Metazoa</taxon>
        <taxon>Ecdysozoa</taxon>
        <taxon>Arthropoda</taxon>
        <taxon>Crustacea</taxon>
        <taxon>Multicrustacea</taxon>
        <taxon>Malacostraca</taxon>
        <taxon>Eumalacostraca</taxon>
        <taxon>Eucarida</taxon>
        <taxon>Euphausiacea</taxon>
        <taxon>Euphausiidae</taxon>
        <taxon>Meganyctiphanes</taxon>
    </lineage>
</organism>
<evidence type="ECO:0000256" key="1">
    <source>
        <dbReference type="ARBA" id="ARBA00022670"/>
    </source>
</evidence>
<keyword evidence="3" id="KW-0720">Serine protease</keyword>
<feature type="non-terminal residue" evidence="6">
    <location>
        <position position="1"/>
    </location>
</feature>
<protein>
    <recommendedName>
        <fullName evidence="5">Peptidase S1 domain-containing protein</fullName>
    </recommendedName>
</protein>
<keyword evidence="7" id="KW-1185">Reference proteome</keyword>
<evidence type="ECO:0000256" key="2">
    <source>
        <dbReference type="ARBA" id="ARBA00022801"/>
    </source>
</evidence>
<evidence type="ECO:0000256" key="3">
    <source>
        <dbReference type="ARBA" id="ARBA00022825"/>
    </source>
</evidence>
<dbReference type="GO" id="GO:0006508">
    <property type="term" value="P:proteolysis"/>
    <property type="evidence" value="ECO:0007669"/>
    <property type="project" value="UniProtKB-KW"/>
</dbReference>
<dbReference type="GO" id="GO:0004252">
    <property type="term" value="F:serine-type endopeptidase activity"/>
    <property type="evidence" value="ECO:0007669"/>
    <property type="project" value="InterPro"/>
</dbReference>
<sequence length="124" mass="13244">PASTVLLNVNVTVKPMEECTERYNRNLVNDIFLLSHPRGLSERSLCAAGDEGVDACRGDSGGPLVFMSGSDGAQVVGIVSQGIGCGDPRFPGIYTRVDAYLDWLDEVVYGEDNDASCPITDALF</sequence>
<dbReference type="InterPro" id="IPR043504">
    <property type="entry name" value="Peptidase_S1_PA_chymotrypsin"/>
</dbReference>
<feature type="domain" description="Peptidase S1" evidence="5">
    <location>
        <begin position="1"/>
        <end position="109"/>
    </location>
</feature>
<keyword evidence="2" id="KW-0378">Hydrolase</keyword>
<dbReference type="InterPro" id="IPR050430">
    <property type="entry name" value="Peptidase_S1"/>
</dbReference>
<dbReference type="Gene3D" id="2.40.10.10">
    <property type="entry name" value="Trypsin-like serine proteases"/>
    <property type="match status" value="1"/>
</dbReference>
<evidence type="ECO:0000256" key="4">
    <source>
        <dbReference type="ARBA" id="ARBA00023157"/>
    </source>
</evidence>
<comment type="caution">
    <text evidence="6">The sequence shown here is derived from an EMBL/GenBank/DDBJ whole genome shotgun (WGS) entry which is preliminary data.</text>
</comment>
<evidence type="ECO:0000259" key="5">
    <source>
        <dbReference type="PROSITE" id="PS50240"/>
    </source>
</evidence>
<reference evidence="6 7" key="1">
    <citation type="submission" date="2024-05" db="EMBL/GenBank/DDBJ databases">
        <authorList>
            <person name="Wallberg A."/>
        </authorList>
    </citation>
    <scope>NUCLEOTIDE SEQUENCE [LARGE SCALE GENOMIC DNA]</scope>
</reference>
<evidence type="ECO:0000313" key="6">
    <source>
        <dbReference type="EMBL" id="CAL4236296.1"/>
    </source>
</evidence>
<name>A0AAV2STI1_MEGNR</name>
<dbReference type="InterPro" id="IPR009003">
    <property type="entry name" value="Peptidase_S1_PA"/>
</dbReference>
<dbReference type="Proteomes" id="UP001497623">
    <property type="component" value="Unassembled WGS sequence"/>
</dbReference>
<dbReference type="AlphaFoldDB" id="A0AAV2STI1"/>
<gene>
    <name evidence="6" type="ORF">MNOR_LOCUS40184</name>
</gene>
<evidence type="ECO:0000313" key="7">
    <source>
        <dbReference type="Proteomes" id="UP001497623"/>
    </source>
</evidence>
<dbReference type="InterPro" id="IPR033116">
    <property type="entry name" value="TRYPSIN_SER"/>
</dbReference>
<proteinExistence type="predicted"/>
<dbReference type="SUPFAM" id="SSF50494">
    <property type="entry name" value="Trypsin-like serine proteases"/>
    <property type="match status" value="1"/>
</dbReference>
<keyword evidence="1" id="KW-0645">Protease</keyword>
<dbReference type="PANTHER" id="PTHR24276:SF91">
    <property type="entry name" value="AT26814P-RELATED"/>
    <property type="match status" value="1"/>
</dbReference>